<keyword evidence="16" id="KW-1185">Reference proteome</keyword>
<evidence type="ECO:0000313" key="15">
    <source>
        <dbReference type="EMBL" id="OAA46347.1"/>
    </source>
</evidence>
<feature type="compositionally biased region" description="Low complexity" evidence="12">
    <location>
        <begin position="54"/>
        <end position="67"/>
    </location>
</feature>
<dbReference type="Gene3D" id="3.10.290.20">
    <property type="entry name" value="Ubiquitin-like 2 activating enzyme e1b. Chain: B, domain 3"/>
    <property type="match status" value="1"/>
</dbReference>
<evidence type="ECO:0000259" key="13">
    <source>
        <dbReference type="Pfam" id="PF00899"/>
    </source>
</evidence>
<feature type="compositionally biased region" description="Polar residues" evidence="12">
    <location>
        <begin position="686"/>
        <end position="701"/>
    </location>
</feature>
<evidence type="ECO:0000313" key="16">
    <source>
        <dbReference type="Proteomes" id="UP000243498"/>
    </source>
</evidence>
<dbReference type="Proteomes" id="UP000243498">
    <property type="component" value="Unassembled WGS sequence"/>
</dbReference>
<evidence type="ECO:0000256" key="11">
    <source>
        <dbReference type="PROSITE-ProRule" id="PRU10132"/>
    </source>
</evidence>
<dbReference type="InterPro" id="IPR035985">
    <property type="entry name" value="Ubiquitin-activating_enz"/>
</dbReference>
<evidence type="ECO:0000256" key="1">
    <source>
        <dbReference type="ARBA" id="ARBA00004123"/>
    </source>
</evidence>
<accession>A0A167GA01</accession>
<keyword evidence="5" id="KW-0479">Metal-binding</keyword>
<feature type="domain" description="THIF-type NAD/FAD binding fold" evidence="13">
    <location>
        <begin position="126"/>
        <end position="559"/>
    </location>
</feature>
<dbReference type="GO" id="GO:0031510">
    <property type="term" value="C:SUMO activating enzyme complex"/>
    <property type="evidence" value="ECO:0007669"/>
    <property type="project" value="TreeGrafter"/>
</dbReference>
<evidence type="ECO:0000256" key="2">
    <source>
        <dbReference type="ARBA" id="ARBA00004718"/>
    </source>
</evidence>
<keyword evidence="4" id="KW-0808">Transferase</keyword>
<dbReference type="STRING" id="1081105.A0A167GA01"/>
<evidence type="ECO:0000256" key="3">
    <source>
        <dbReference type="ARBA" id="ARBA00005673"/>
    </source>
</evidence>
<dbReference type="InterPro" id="IPR023318">
    <property type="entry name" value="Ub_act_enz_dom_a_sf"/>
</dbReference>
<dbReference type="InterPro" id="IPR000594">
    <property type="entry name" value="ThiF_NAD_FAD-bd"/>
</dbReference>
<dbReference type="OMA" id="TPSEHIH"/>
<evidence type="ECO:0000256" key="4">
    <source>
        <dbReference type="ARBA" id="ARBA00022679"/>
    </source>
</evidence>
<keyword evidence="8" id="KW-0862">Zinc</keyword>
<dbReference type="Pfam" id="PF00899">
    <property type="entry name" value="ThiF"/>
    <property type="match status" value="1"/>
</dbReference>
<dbReference type="Pfam" id="PF14732">
    <property type="entry name" value="UAE_UbL"/>
    <property type="match status" value="1"/>
</dbReference>
<dbReference type="SUPFAM" id="SSF69572">
    <property type="entry name" value="Activating enzymes of the ubiquitin-like proteins"/>
    <property type="match status" value="1"/>
</dbReference>
<keyword evidence="6" id="KW-0547">Nucleotide-binding</keyword>
<dbReference type="PANTHER" id="PTHR10953:SF5">
    <property type="entry name" value="SUMO-ACTIVATING ENZYME SUBUNIT 2"/>
    <property type="match status" value="1"/>
</dbReference>
<evidence type="ECO:0000256" key="10">
    <source>
        <dbReference type="ARBA" id="ARBA00023242"/>
    </source>
</evidence>
<dbReference type="InterPro" id="IPR028077">
    <property type="entry name" value="UAE_UbL_dom"/>
</dbReference>
<dbReference type="GO" id="GO:0019948">
    <property type="term" value="F:SUMO activating enzyme activity"/>
    <property type="evidence" value="ECO:0007669"/>
    <property type="project" value="TreeGrafter"/>
</dbReference>
<comment type="subcellular location">
    <subcellularLocation>
        <location evidence="1">Nucleus</location>
    </subcellularLocation>
</comment>
<dbReference type="GO" id="GO:0016740">
    <property type="term" value="F:transferase activity"/>
    <property type="evidence" value="ECO:0007669"/>
    <property type="project" value="UniProtKB-KW"/>
</dbReference>
<sequence>MEASNQASESEASAPSASVPDALNASTVPDAPNSPDAANVADVPGAPRAPPPAATTASADADGEAAGQPDAAQERQTLPPQHQHSQHSPTLVSRGRVAQPVPHQQLFTAQQRPRVMARDRYNHQSLGATLNASVKQARVLMVGAGGIGCELLKNLVLTGFSEVHIVDLDTIDLSNLNRQFLFRREHLKKSKALVAKEAAEKFNPNVKIVAHHANIKGEEFPVPWFGQFSIVFNALDNLEARRHVNKMCLAADVPLIESGTTGFNGQVQVIKKGVTACYDCTTKDTPKTFPVCTIRSTPSQPIHCIVWAKSYLMNEIFGVSEDQSVFDHSEDAENADGNTTAHEIEELKKESAALKKIRDAVGTPSFPRMLFDKVFNSDIERLRSVGDMWKSRRKPESLDYDTVFTQATNAIASKDETLNDDQRVWTLEENLVVFRDSLDRLSKRMLELKGNRDLPGAEPTISFDKDDIDALDFVSSSANIRSTIFGIDCKSRFDIKEMAGNIIPAIATTNAIVAGLCILEAFKVLRGDYAQAKEVFLQPFAPSRLLGSDTSRKPNPECPVCGVLNVSIKADLSRATVNDVVEDIIKNQLGFGERDFVLNNEVGIVYDADEVENLPKKLSDLGIKGGSFLTVIDEDDDEPLVNIVINIEDGAFEGQDKPVKAQFDGKPEIPRKPKTAIAAPNGGTNGLQKNGNHSALGTHSQGLKRAYPGDDEKPTKKARMANADDDNVVLVQDDTGIIVIPDE</sequence>
<dbReference type="GO" id="GO:0046872">
    <property type="term" value="F:metal ion binding"/>
    <property type="evidence" value="ECO:0007669"/>
    <property type="project" value="UniProtKB-KW"/>
</dbReference>
<dbReference type="GO" id="GO:0005737">
    <property type="term" value="C:cytoplasm"/>
    <property type="evidence" value="ECO:0007669"/>
    <property type="project" value="TreeGrafter"/>
</dbReference>
<dbReference type="InterPro" id="IPR033127">
    <property type="entry name" value="UBQ-activ_enz_E1_Cys_AS"/>
</dbReference>
<feature type="compositionally biased region" description="Low complexity" evidence="12">
    <location>
        <begin position="1"/>
        <end position="18"/>
    </location>
</feature>
<evidence type="ECO:0000256" key="8">
    <source>
        <dbReference type="ARBA" id="ARBA00022833"/>
    </source>
</evidence>
<feature type="active site" description="Glycyl thioester intermediate" evidence="11">
    <location>
        <position position="292"/>
    </location>
</feature>
<protein>
    <submittedName>
        <fullName evidence="15">Molybdenum cofactor biosynthesis, MoeB</fullName>
    </submittedName>
</protein>
<dbReference type="FunFam" id="3.40.50.720:FF:000618">
    <property type="entry name" value="SUMO-activating enzyme subunit 2"/>
    <property type="match status" value="1"/>
</dbReference>
<dbReference type="PANTHER" id="PTHR10953">
    <property type="entry name" value="UBIQUITIN-ACTIVATING ENZYME E1"/>
    <property type="match status" value="1"/>
</dbReference>
<dbReference type="EMBL" id="AZHC01000007">
    <property type="protein sequence ID" value="OAA46347.1"/>
    <property type="molecule type" value="Genomic_DNA"/>
</dbReference>
<feature type="region of interest" description="Disordered" evidence="12">
    <location>
        <begin position="666"/>
        <end position="726"/>
    </location>
</feature>
<dbReference type="UniPathway" id="UPA00886"/>
<dbReference type="FunFam" id="3.50.50.80:FF:000002">
    <property type="entry name" value="SUMO-activating enzyme subunit 2"/>
    <property type="match status" value="1"/>
</dbReference>
<evidence type="ECO:0000256" key="7">
    <source>
        <dbReference type="ARBA" id="ARBA00022786"/>
    </source>
</evidence>
<comment type="similarity">
    <text evidence="3">Belongs to the ubiquitin-activating E1 family.</text>
</comment>
<keyword evidence="7" id="KW-0833">Ubl conjugation pathway</keyword>
<name>A0A167GA01_METRR</name>
<dbReference type="Gene3D" id="1.10.10.520">
    <property type="entry name" value="Ubiquitin activating enzymes (Uba3). Chain: B, domain 2"/>
    <property type="match status" value="1"/>
</dbReference>
<dbReference type="CDD" id="cd01489">
    <property type="entry name" value="Uba2_SUMO"/>
    <property type="match status" value="1"/>
</dbReference>
<dbReference type="Gene3D" id="3.50.50.80">
    <property type="entry name" value="Ubiquitin-activating enzyme E1, inactive adenylation domain, subdomain 1"/>
    <property type="match status" value="1"/>
</dbReference>
<evidence type="ECO:0000256" key="9">
    <source>
        <dbReference type="ARBA" id="ARBA00022840"/>
    </source>
</evidence>
<reference evidence="15 16" key="1">
    <citation type="journal article" date="2016" name="Genome Biol. Evol.">
        <title>Divergent and convergent evolution of fungal pathogenicity.</title>
        <authorList>
            <person name="Shang Y."/>
            <person name="Xiao G."/>
            <person name="Zheng P."/>
            <person name="Cen K."/>
            <person name="Zhan S."/>
            <person name="Wang C."/>
        </authorList>
    </citation>
    <scope>NUCLEOTIDE SEQUENCE [LARGE SCALE GENOMIC DNA]</scope>
    <source>
        <strain evidence="15 16">RCEF 4871</strain>
    </source>
</reference>
<dbReference type="PROSITE" id="PS00865">
    <property type="entry name" value="UBIQUITIN_ACTIVAT_2"/>
    <property type="match status" value="1"/>
</dbReference>
<evidence type="ECO:0000259" key="14">
    <source>
        <dbReference type="Pfam" id="PF14732"/>
    </source>
</evidence>
<dbReference type="AlphaFoldDB" id="A0A167GA01"/>
<comment type="caution">
    <text evidence="15">The sequence shown here is derived from an EMBL/GenBank/DDBJ whole genome shotgun (WGS) entry which is preliminary data.</text>
</comment>
<dbReference type="InterPro" id="IPR042449">
    <property type="entry name" value="Ub-E1_IAD_1"/>
</dbReference>
<evidence type="ECO:0000256" key="6">
    <source>
        <dbReference type="ARBA" id="ARBA00022741"/>
    </source>
</evidence>
<gene>
    <name evidence="15" type="ORF">NOR_03100</name>
</gene>
<organism evidence="15 16">
    <name type="scientific">Metarhizium rileyi (strain RCEF 4871)</name>
    <name type="common">Nomuraea rileyi</name>
    <dbReference type="NCBI Taxonomy" id="1649241"/>
    <lineage>
        <taxon>Eukaryota</taxon>
        <taxon>Fungi</taxon>
        <taxon>Dikarya</taxon>
        <taxon>Ascomycota</taxon>
        <taxon>Pezizomycotina</taxon>
        <taxon>Sordariomycetes</taxon>
        <taxon>Hypocreomycetidae</taxon>
        <taxon>Hypocreales</taxon>
        <taxon>Clavicipitaceae</taxon>
        <taxon>Metarhizium</taxon>
    </lineage>
</organism>
<dbReference type="OrthoDB" id="10255449at2759"/>
<comment type="pathway">
    <text evidence="2">Protein modification; protein sumoylation.</text>
</comment>
<dbReference type="GO" id="GO:0005524">
    <property type="term" value="F:ATP binding"/>
    <property type="evidence" value="ECO:0007669"/>
    <property type="project" value="UniProtKB-KW"/>
</dbReference>
<feature type="compositionally biased region" description="Polar residues" evidence="12">
    <location>
        <begin position="74"/>
        <end position="91"/>
    </location>
</feature>
<dbReference type="InterPro" id="IPR045886">
    <property type="entry name" value="ThiF/MoeB/HesA"/>
</dbReference>
<keyword evidence="10" id="KW-0539">Nucleus</keyword>
<keyword evidence="9" id="KW-0067">ATP-binding</keyword>
<proteinExistence type="inferred from homology"/>
<feature type="domain" description="Ubiquitin/SUMO-activating enzyme ubiquitin-like" evidence="14">
    <location>
        <begin position="569"/>
        <end position="649"/>
    </location>
</feature>
<dbReference type="GO" id="GO:0016925">
    <property type="term" value="P:protein sumoylation"/>
    <property type="evidence" value="ECO:0007669"/>
    <property type="project" value="UniProtKB-UniPathway"/>
</dbReference>
<evidence type="ECO:0000256" key="5">
    <source>
        <dbReference type="ARBA" id="ARBA00022723"/>
    </source>
</evidence>
<feature type="region of interest" description="Disordered" evidence="12">
    <location>
        <begin position="1"/>
        <end position="93"/>
    </location>
</feature>
<evidence type="ECO:0000256" key="12">
    <source>
        <dbReference type="SAM" id="MobiDB-lite"/>
    </source>
</evidence>